<feature type="DNA-binding region" description="OmpR/PhoB-type" evidence="8">
    <location>
        <begin position="128"/>
        <end position="227"/>
    </location>
</feature>
<dbReference type="PANTHER" id="PTHR48111">
    <property type="entry name" value="REGULATOR OF RPOS"/>
    <property type="match status" value="1"/>
</dbReference>
<evidence type="ECO:0000313" key="12">
    <source>
        <dbReference type="Proteomes" id="UP000027778"/>
    </source>
</evidence>
<dbReference type="Pfam" id="PF00486">
    <property type="entry name" value="Trans_reg_C"/>
    <property type="match status" value="1"/>
</dbReference>
<dbReference type="Pfam" id="PF00072">
    <property type="entry name" value="Response_reg"/>
    <property type="match status" value="1"/>
</dbReference>
<evidence type="ECO:0000313" key="11">
    <source>
        <dbReference type="EMBL" id="KEK25273.1"/>
    </source>
</evidence>
<accession>A0A073KSA3</accession>
<comment type="caution">
    <text evidence="11">The sequence shown here is derived from an EMBL/GenBank/DDBJ whole genome shotgun (WGS) entry which is preliminary data.</text>
</comment>
<keyword evidence="4" id="KW-0805">Transcription regulation</keyword>
<dbReference type="FunFam" id="1.10.10.10:FF:000018">
    <property type="entry name" value="DNA-binding response regulator ResD"/>
    <property type="match status" value="1"/>
</dbReference>
<evidence type="ECO:0000256" key="7">
    <source>
        <dbReference type="PROSITE-ProRule" id="PRU00169"/>
    </source>
</evidence>
<dbReference type="SMART" id="SM00448">
    <property type="entry name" value="REC"/>
    <property type="match status" value="1"/>
</dbReference>
<dbReference type="InterPro" id="IPR011006">
    <property type="entry name" value="CheY-like_superfamily"/>
</dbReference>
<keyword evidence="2 7" id="KW-0597">Phosphoprotein</keyword>
<evidence type="ECO:0000256" key="6">
    <source>
        <dbReference type="ARBA" id="ARBA00023163"/>
    </source>
</evidence>
<dbReference type="GO" id="GO:0000976">
    <property type="term" value="F:transcription cis-regulatory region binding"/>
    <property type="evidence" value="ECO:0007669"/>
    <property type="project" value="TreeGrafter"/>
</dbReference>
<evidence type="ECO:0000259" key="9">
    <source>
        <dbReference type="PROSITE" id="PS50110"/>
    </source>
</evidence>
<keyword evidence="3" id="KW-0902">Two-component regulatory system</keyword>
<dbReference type="InterPro" id="IPR001789">
    <property type="entry name" value="Sig_transdc_resp-reg_receiver"/>
</dbReference>
<dbReference type="PROSITE" id="PS50110">
    <property type="entry name" value="RESPONSE_REGULATORY"/>
    <property type="match status" value="1"/>
</dbReference>
<dbReference type="SMART" id="SM00862">
    <property type="entry name" value="Trans_reg_C"/>
    <property type="match status" value="1"/>
</dbReference>
<evidence type="ECO:0000259" key="10">
    <source>
        <dbReference type="PROSITE" id="PS51755"/>
    </source>
</evidence>
<name>A0A073KSA3_9BACI</name>
<dbReference type="CDD" id="cd17574">
    <property type="entry name" value="REC_OmpR"/>
    <property type="match status" value="1"/>
</dbReference>
<dbReference type="InterPro" id="IPR036388">
    <property type="entry name" value="WH-like_DNA-bd_sf"/>
</dbReference>
<dbReference type="InterPro" id="IPR001867">
    <property type="entry name" value="OmpR/PhoB-type_DNA-bd"/>
</dbReference>
<dbReference type="SUPFAM" id="SSF52172">
    <property type="entry name" value="CheY-like"/>
    <property type="match status" value="1"/>
</dbReference>
<comment type="subcellular location">
    <subcellularLocation>
        <location evidence="1">Cytoplasm</location>
    </subcellularLocation>
</comment>
<dbReference type="InterPro" id="IPR039420">
    <property type="entry name" value="WalR-like"/>
</dbReference>
<evidence type="ECO:0000256" key="2">
    <source>
        <dbReference type="ARBA" id="ARBA00022553"/>
    </source>
</evidence>
<feature type="domain" description="Response regulatory" evidence="9">
    <location>
        <begin position="4"/>
        <end position="116"/>
    </location>
</feature>
<dbReference type="OrthoDB" id="9790442at2"/>
<sequence length="229" mass="26260">MTDKILLVDDEPDIITFIEDSLVMEGYEVRSALNGEEALKQLDSSIDLIVLDVMLPDISGFKVCQKIRESHTCPVLFLSADSREQSRIEGLMIGGDDYINKPFSLKELKARIIANLRRATDLKEPSEKHVLRYGNIVIDLQSYEVISGNQTIHFTKKEFEVVKMLALHSGQVLTKEQLFEKIWGYDSESDVSTVVEHMKKIRTKLSMYDREHTYIQTVWGIGYKWSVQA</sequence>
<keyword evidence="12" id="KW-1185">Reference proteome</keyword>
<dbReference type="Gene3D" id="3.40.50.2300">
    <property type="match status" value="1"/>
</dbReference>
<dbReference type="GO" id="GO:0005829">
    <property type="term" value="C:cytosol"/>
    <property type="evidence" value="ECO:0007669"/>
    <property type="project" value="TreeGrafter"/>
</dbReference>
<evidence type="ECO:0000256" key="8">
    <source>
        <dbReference type="PROSITE-ProRule" id="PRU01091"/>
    </source>
</evidence>
<dbReference type="GO" id="GO:0006355">
    <property type="term" value="P:regulation of DNA-templated transcription"/>
    <property type="evidence" value="ECO:0007669"/>
    <property type="project" value="InterPro"/>
</dbReference>
<evidence type="ECO:0000256" key="3">
    <source>
        <dbReference type="ARBA" id="ARBA00023012"/>
    </source>
</evidence>
<organism evidence="11 12">
    <name type="scientific">Bacillus gaemokensis</name>
    <dbReference type="NCBI Taxonomy" id="574375"/>
    <lineage>
        <taxon>Bacteria</taxon>
        <taxon>Bacillati</taxon>
        <taxon>Bacillota</taxon>
        <taxon>Bacilli</taxon>
        <taxon>Bacillales</taxon>
        <taxon>Bacillaceae</taxon>
        <taxon>Bacillus</taxon>
        <taxon>Bacillus cereus group</taxon>
    </lineage>
</organism>
<dbReference type="Proteomes" id="UP000027778">
    <property type="component" value="Unassembled WGS sequence"/>
</dbReference>
<dbReference type="GO" id="GO:0032993">
    <property type="term" value="C:protein-DNA complex"/>
    <property type="evidence" value="ECO:0007669"/>
    <property type="project" value="TreeGrafter"/>
</dbReference>
<dbReference type="PROSITE" id="PS51755">
    <property type="entry name" value="OMPR_PHOB"/>
    <property type="match status" value="1"/>
</dbReference>
<protein>
    <submittedName>
        <fullName evidence="11">Chemotaxis protein CheY</fullName>
    </submittedName>
</protein>
<keyword evidence="5 8" id="KW-0238">DNA-binding</keyword>
<proteinExistence type="predicted"/>
<dbReference type="AlphaFoldDB" id="A0A073KSA3"/>
<dbReference type="eggNOG" id="COG0745">
    <property type="taxonomic scope" value="Bacteria"/>
</dbReference>
<dbReference type="GO" id="GO:0000156">
    <property type="term" value="F:phosphorelay response regulator activity"/>
    <property type="evidence" value="ECO:0007669"/>
    <property type="project" value="TreeGrafter"/>
</dbReference>
<feature type="domain" description="OmpR/PhoB-type" evidence="10">
    <location>
        <begin position="128"/>
        <end position="227"/>
    </location>
</feature>
<gene>
    <name evidence="11" type="ORF">BAGA_11625</name>
</gene>
<keyword evidence="6" id="KW-0804">Transcription</keyword>
<dbReference type="Gene3D" id="6.10.250.690">
    <property type="match status" value="1"/>
</dbReference>
<evidence type="ECO:0000256" key="5">
    <source>
        <dbReference type="ARBA" id="ARBA00023125"/>
    </source>
</evidence>
<evidence type="ECO:0000256" key="1">
    <source>
        <dbReference type="ARBA" id="ARBA00004496"/>
    </source>
</evidence>
<reference evidence="11 12" key="1">
    <citation type="submission" date="2014-06" db="EMBL/GenBank/DDBJ databases">
        <title>Draft genome sequence of Bacillus gaemokensis JCM 15801 (MCCC 1A00707).</title>
        <authorList>
            <person name="Lai Q."/>
            <person name="Liu Y."/>
            <person name="Shao Z."/>
        </authorList>
    </citation>
    <scope>NUCLEOTIDE SEQUENCE [LARGE SCALE GENOMIC DNA]</scope>
    <source>
        <strain evidence="11 12">JCM 15801</strain>
    </source>
</reference>
<dbReference type="CDD" id="cd00383">
    <property type="entry name" value="trans_reg_C"/>
    <property type="match status" value="1"/>
</dbReference>
<dbReference type="PANTHER" id="PTHR48111:SF2">
    <property type="entry name" value="RESPONSE REGULATOR SAER"/>
    <property type="match status" value="1"/>
</dbReference>
<evidence type="ECO:0000256" key="4">
    <source>
        <dbReference type="ARBA" id="ARBA00023015"/>
    </source>
</evidence>
<dbReference type="EMBL" id="JOTM01000002">
    <property type="protein sequence ID" value="KEK25273.1"/>
    <property type="molecule type" value="Genomic_DNA"/>
</dbReference>
<dbReference type="Gene3D" id="1.10.10.10">
    <property type="entry name" value="Winged helix-like DNA-binding domain superfamily/Winged helix DNA-binding domain"/>
    <property type="match status" value="1"/>
</dbReference>
<feature type="modified residue" description="4-aspartylphosphate" evidence="7">
    <location>
        <position position="52"/>
    </location>
</feature>
<dbReference type="FunFam" id="3.40.50.2300:FF:000001">
    <property type="entry name" value="DNA-binding response regulator PhoB"/>
    <property type="match status" value="1"/>
</dbReference>
<dbReference type="RefSeq" id="WP_033673124.1">
    <property type="nucleotide sequence ID" value="NZ_JOTM01000002.1"/>
</dbReference>
<dbReference type="STRING" id="574375.AZF08_07715"/>